<dbReference type="Gene3D" id="3.80.10.10">
    <property type="entry name" value="Ribonuclease Inhibitor"/>
    <property type="match status" value="1"/>
</dbReference>
<dbReference type="PANTHER" id="PTHR24032:SF24">
    <property type="entry name" value="EGF-LIKE DOMAIN-CONTAINING PROTEIN-RELATED"/>
    <property type="match status" value="1"/>
</dbReference>
<dbReference type="AlphaFoldDB" id="A0AAN7U428"/>
<evidence type="ECO:0000313" key="3">
    <source>
        <dbReference type="EMBL" id="KAK5581320.1"/>
    </source>
</evidence>
<evidence type="ECO:0000256" key="1">
    <source>
        <dbReference type="SAM" id="Phobius"/>
    </source>
</evidence>
<keyword evidence="1" id="KW-0472">Membrane</keyword>
<dbReference type="Pfam" id="PF01833">
    <property type="entry name" value="TIG"/>
    <property type="match status" value="2"/>
</dbReference>
<proteinExistence type="predicted"/>
<reference evidence="3 4" key="1">
    <citation type="submission" date="2023-11" db="EMBL/GenBank/DDBJ databases">
        <title>Dfirmibasis_genome.</title>
        <authorList>
            <person name="Edelbroek B."/>
            <person name="Kjellin J."/>
            <person name="Jerlstrom-Hultqvist J."/>
            <person name="Soderbom F."/>
        </authorList>
    </citation>
    <scope>NUCLEOTIDE SEQUENCE [LARGE SCALE GENOMIC DNA]</scope>
    <source>
        <strain evidence="3 4">TNS-C-14</strain>
    </source>
</reference>
<dbReference type="InterPro" id="IPR000742">
    <property type="entry name" value="EGF"/>
</dbReference>
<dbReference type="Pfam" id="PF23106">
    <property type="entry name" value="EGF_Teneurin"/>
    <property type="match status" value="1"/>
</dbReference>
<dbReference type="EMBL" id="JAVFKY010000002">
    <property type="protein sequence ID" value="KAK5581320.1"/>
    <property type="molecule type" value="Genomic_DNA"/>
</dbReference>
<dbReference type="SUPFAM" id="SSF52058">
    <property type="entry name" value="L domain-like"/>
    <property type="match status" value="1"/>
</dbReference>
<feature type="transmembrane region" description="Helical" evidence="1">
    <location>
        <begin position="672"/>
        <end position="696"/>
    </location>
</feature>
<dbReference type="CDD" id="cd00603">
    <property type="entry name" value="IPT_PCSR"/>
    <property type="match status" value="1"/>
</dbReference>
<accession>A0AAN7U428</accession>
<dbReference type="InterPro" id="IPR053331">
    <property type="entry name" value="EGF-like_comC"/>
</dbReference>
<dbReference type="SUPFAM" id="SSF81296">
    <property type="entry name" value="E set domains"/>
    <property type="match status" value="1"/>
</dbReference>
<dbReference type="Pfam" id="PF22933">
    <property type="entry name" value="ComC_SSD"/>
    <property type="match status" value="1"/>
</dbReference>
<feature type="domain" description="EGF-like" evidence="2">
    <location>
        <begin position="429"/>
        <end position="440"/>
    </location>
</feature>
<dbReference type="PROSITE" id="PS01186">
    <property type="entry name" value="EGF_2"/>
    <property type="match status" value="1"/>
</dbReference>
<comment type="caution">
    <text evidence="3">The sequence shown here is derived from an EMBL/GenBank/DDBJ whole genome shotgun (WGS) entry which is preliminary data.</text>
</comment>
<dbReference type="Gene3D" id="2.60.40.10">
    <property type="entry name" value="Immunoglobulins"/>
    <property type="match status" value="1"/>
</dbReference>
<name>A0AAN7U428_9MYCE</name>
<evidence type="ECO:0000259" key="2">
    <source>
        <dbReference type="PROSITE" id="PS01186"/>
    </source>
</evidence>
<gene>
    <name evidence="3" type="ORF">RB653_001351</name>
</gene>
<dbReference type="InterPro" id="IPR014756">
    <property type="entry name" value="Ig_E-set"/>
</dbReference>
<sequence>MCHFCKCNNLDYYQLIYFNFFFLFKFNRGVVGSKLKKMPPYSFYEKMLGLDISNNDIIGQLPDLKEPKEKSEVKIINLSGNKLIGELTQNHCYHILNISNNQLTGKLPMCFICQLNDPYHRYRVNGNNFENYISGSENNFQSCTGISFNETIFIDLGLSRSIINGTNLGWQGTSYITSGPLTSYPNGLSILVEIPNKQLKVMDIKFILPLDKVIIKFNIPNINVTMYFNYYEPKVSNISAIPYYNLGYLFNIVGSGFPNSNETSSRSLVKFDDYFCESSLVYNTLVICVLYRPQMAEKNYILSITNEQTKKTGFYTYKFERTYPYISAINPPTKSGGIVTLFGSYGNNFTSVDVIIGKDNCEIKTINSTEITCYISGIDSTGPGPLNISLILNQVNWFAQNFFVYNEDNICPGVPKQCSGNGVCFGGFCACTNGFSGFKCDKILTGGIEIKKNDTLTEMIKNGYSFGFTIKDIKEIDFLGRVVRQYNFTKWELSSDSTIQKWTYINKFENSIISYTIEQITGAPKNFTFAGELFTLQPGSLKLSANISNWEYLGSLNTLQLQIESSVKAQEENDCEQKSEIQSTNNGVSLNYITIQKDKNIFSGRFIDKVVSDGRPTFSKVSISEQTQDSITVSLSLPYCKECLIDPDFSLMINPDPSYNSCNSDQESRLKWVIPVSVILGLLGLFGIFALVFFLARDRIYISKKGGIILLKKQKKSTPTINE</sequence>
<keyword evidence="1" id="KW-1133">Transmembrane helix</keyword>
<organism evidence="3 4">
    <name type="scientific">Dictyostelium firmibasis</name>
    <dbReference type="NCBI Taxonomy" id="79012"/>
    <lineage>
        <taxon>Eukaryota</taxon>
        <taxon>Amoebozoa</taxon>
        <taxon>Evosea</taxon>
        <taxon>Eumycetozoa</taxon>
        <taxon>Dictyostelia</taxon>
        <taxon>Dictyosteliales</taxon>
        <taxon>Dictyosteliaceae</taxon>
        <taxon>Dictyostelium</taxon>
    </lineage>
</organism>
<dbReference type="InterPro" id="IPR013783">
    <property type="entry name" value="Ig-like_fold"/>
</dbReference>
<dbReference type="InterPro" id="IPR002909">
    <property type="entry name" value="IPT_dom"/>
</dbReference>
<keyword evidence="1" id="KW-0812">Transmembrane</keyword>
<dbReference type="Proteomes" id="UP001344447">
    <property type="component" value="Unassembled WGS sequence"/>
</dbReference>
<dbReference type="InterPro" id="IPR032675">
    <property type="entry name" value="LRR_dom_sf"/>
</dbReference>
<dbReference type="InterPro" id="IPR054484">
    <property type="entry name" value="ComC_SSD"/>
</dbReference>
<protein>
    <recommendedName>
        <fullName evidence="2">EGF-like domain-containing protein</fullName>
    </recommendedName>
</protein>
<keyword evidence="4" id="KW-1185">Reference proteome</keyword>
<dbReference type="PANTHER" id="PTHR24032">
    <property type="entry name" value="EGF-LIKE DOMAIN-CONTAINING PROTEIN-RELATED-RELATED"/>
    <property type="match status" value="1"/>
</dbReference>
<evidence type="ECO:0000313" key="4">
    <source>
        <dbReference type="Proteomes" id="UP001344447"/>
    </source>
</evidence>